<proteinExistence type="predicted"/>
<evidence type="ECO:0000313" key="2">
    <source>
        <dbReference type="Proteomes" id="UP000001075"/>
    </source>
</evidence>
<name>G3I2H5_CRIGR</name>
<protein>
    <submittedName>
        <fullName evidence="1">Uncharacterized protein</fullName>
    </submittedName>
</protein>
<reference evidence="2" key="1">
    <citation type="journal article" date="2011" name="Nat. Biotechnol.">
        <title>The genomic sequence of the Chinese hamster ovary (CHO)-K1 cell line.</title>
        <authorList>
            <person name="Xu X."/>
            <person name="Nagarajan H."/>
            <person name="Lewis N.E."/>
            <person name="Pan S."/>
            <person name="Cai Z."/>
            <person name="Liu X."/>
            <person name="Chen W."/>
            <person name="Xie M."/>
            <person name="Wang W."/>
            <person name="Hammond S."/>
            <person name="Andersen M.R."/>
            <person name="Neff N."/>
            <person name="Passarelli B."/>
            <person name="Koh W."/>
            <person name="Fan H.C."/>
            <person name="Wang J."/>
            <person name="Gui Y."/>
            <person name="Lee K.H."/>
            <person name="Betenbaugh M.J."/>
            <person name="Quake S.R."/>
            <person name="Famili I."/>
            <person name="Palsson B.O."/>
            <person name="Wang J."/>
        </authorList>
    </citation>
    <scope>NUCLEOTIDE SEQUENCE [LARGE SCALE GENOMIC DNA]</scope>
    <source>
        <strain evidence="2">CHO K1 cell line</strain>
    </source>
</reference>
<organism evidence="1 2">
    <name type="scientific">Cricetulus griseus</name>
    <name type="common">Chinese hamster</name>
    <name type="synonym">Cricetulus barabensis griseus</name>
    <dbReference type="NCBI Taxonomy" id="10029"/>
    <lineage>
        <taxon>Eukaryota</taxon>
        <taxon>Metazoa</taxon>
        <taxon>Chordata</taxon>
        <taxon>Craniata</taxon>
        <taxon>Vertebrata</taxon>
        <taxon>Euteleostomi</taxon>
        <taxon>Mammalia</taxon>
        <taxon>Eutheria</taxon>
        <taxon>Euarchontoglires</taxon>
        <taxon>Glires</taxon>
        <taxon>Rodentia</taxon>
        <taxon>Myomorpha</taxon>
        <taxon>Muroidea</taxon>
        <taxon>Cricetidae</taxon>
        <taxon>Cricetinae</taxon>
        <taxon>Cricetulus</taxon>
    </lineage>
</organism>
<dbReference type="InParanoid" id="G3I2H5"/>
<gene>
    <name evidence="1" type="ORF">I79_017581</name>
</gene>
<dbReference type="Proteomes" id="UP000001075">
    <property type="component" value="Unassembled WGS sequence"/>
</dbReference>
<sequence>MVASAQGTCLETFEEEKQVVGWRVSTYKEEAVASPQRGTIPTQLVLKASLRFLLRMWLWNNFANCKVQCTKCAN</sequence>
<dbReference type="AlphaFoldDB" id="G3I2H5"/>
<evidence type="ECO:0000313" key="1">
    <source>
        <dbReference type="EMBL" id="EGV99339.1"/>
    </source>
</evidence>
<accession>G3I2H5</accession>
<dbReference type="EMBL" id="JH001133">
    <property type="protein sequence ID" value="EGV99339.1"/>
    <property type="molecule type" value="Genomic_DNA"/>
</dbReference>